<dbReference type="Gene3D" id="2.160.20.10">
    <property type="entry name" value="Single-stranded right-handed beta-helix, Pectin lyase-like"/>
    <property type="match status" value="1"/>
</dbReference>
<keyword evidence="7" id="KW-1185">Reference proteome</keyword>
<accession>A0ABQ1B3X0</accession>
<comment type="subcellular location">
    <subcellularLocation>
        <location evidence="1">Secreted</location>
    </subcellularLocation>
</comment>
<sequence length="253" mass="26919">MLIKCLRLLWLGLAYAHDHSHYAHERGRFHHPPVQRDMVQPYIGTRLLGTIDVLAPPVLVGDTPALPPGSPQPAPSYMKDNVNNFFGSTPDHGSMTGPVLGPVNSTVNGERHGLILAAKVSSDDYWLSSLGRAGSMPFASAGYQFFRNVKDFGAVGDGVTDNTAAISQAVAAFSSSDHSTLRCGEKCGSTSALGAVVYFPAGTYPISTPIVQYYYTQFVGNPTLKPVIKGAKNFTGIALVDTDFYIPGGNGAE</sequence>
<feature type="domain" description="Rhamnogalacturonase A/B/Epimerase-like pectate lyase" evidence="5">
    <location>
        <begin position="146"/>
        <end position="249"/>
    </location>
</feature>
<evidence type="ECO:0000256" key="4">
    <source>
        <dbReference type="SAM" id="SignalP"/>
    </source>
</evidence>
<evidence type="ECO:0000256" key="2">
    <source>
        <dbReference type="ARBA" id="ARBA00022525"/>
    </source>
</evidence>
<evidence type="ECO:0000256" key="3">
    <source>
        <dbReference type="ARBA" id="ARBA00022729"/>
    </source>
</evidence>
<dbReference type="Pfam" id="PF12708">
    <property type="entry name" value="Pect-lyase_RHGA_epim"/>
    <property type="match status" value="1"/>
</dbReference>
<feature type="chain" id="PRO_5045709314" description="Rhamnogalacturonase A/B/Epimerase-like pectate lyase domain-containing protein" evidence="4">
    <location>
        <begin position="17"/>
        <end position="253"/>
    </location>
</feature>
<keyword evidence="2" id="KW-0964">Secreted</keyword>
<dbReference type="InterPro" id="IPR012334">
    <property type="entry name" value="Pectin_lyas_fold"/>
</dbReference>
<evidence type="ECO:0000259" key="5">
    <source>
        <dbReference type="Pfam" id="PF12708"/>
    </source>
</evidence>
<protein>
    <recommendedName>
        <fullName evidence="5">Rhamnogalacturonase A/B/Epimerase-like pectate lyase domain-containing protein</fullName>
    </recommendedName>
</protein>
<reference evidence="6 7" key="1">
    <citation type="submission" date="2020-01" db="EMBL/GenBank/DDBJ databases">
        <title>Draft genome sequence of Aspergillus lentulus IFM 60648.</title>
        <authorList>
            <person name="Takahashi H."/>
            <person name="Yaguchi T."/>
        </authorList>
    </citation>
    <scope>NUCLEOTIDE SEQUENCE [LARGE SCALE GENOMIC DNA]</scope>
    <source>
        <strain evidence="6 7">IFM 60648</strain>
    </source>
</reference>
<organism evidence="6 7">
    <name type="scientific">Aspergillus lentulus</name>
    <dbReference type="NCBI Taxonomy" id="293939"/>
    <lineage>
        <taxon>Eukaryota</taxon>
        <taxon>Fungi</taxon>
        <taxon>Dikarya</taxon>
        <taxon>Ascomycota</taxon>
        <taxon>Pezizomycotina</taxon>
        <taxon>Eurotiomycetes</taxon>
        <taxon>Eurotiomycetidae</taxon>
        <taxon>Eurotiales</taxon>
        <taxon>Aspergillaceae</taxon>
        <taxon>Aspergillus</taxon>
        <taxon>Aspergillus subgen. Fumigati</taxon>
    </lineage>
</organism>
<name>A0ABQ1B3X0_ASPLE</name>
<dbReference type="InterPro" id="IPR024535">
    <property type="entry name" value="RHGA/B-epi-like_pectate_lyase"/>
</dbReference>
<gene>
    <name evidence="6" type="ORF">IFM60648_10032</name>
</gene>
<dbReference type="SUPFAM" id="SSF51126">
    <property type="entry name" value="Pectin lyase-like"/>
    <property type="match status" value="1"/>
</dbReference>
<dbReference type="Proteomes" id="UP000465220">
    <property type="component" value="Unassembled WGS sequence"/>
</dbReference>
<dbReference type="EMBL" id="BLKI01000113">
    <property type="protein sequence ID" value="GFF93282.1"/>
    <property type="molecule type" value="Genomic_DNA"/>
</dbReference>
<feature type="signal peptide" evidence="4">
    <location>
        <begin position="1"/>
        <end position="16"/>
    </location>
</feature>
<evidence type="ECO:0000256" key="1">
    <source>
        <dbReference type="ARBA" id="ARBA00004613"/>
    </source>
</evidence>
<proteinExistence type="predicted"/>
<dbReference type="InterPro" id="IPR011050">
    <property type="entry name" value="Pectin_lyase_fold/virulence"/>
</dbReference>
<keyword evidence="3 4" id="KW-0732">Signal</keyword>
<evidence type="ECO:0000313" key="6">
    <source>
        <dbReference type="EMBL" id="GFF93282.1"/>
    </source>
</evidence>
<evidence type="ECO:0000313" key="7">
    <source>
        <dbReference type="Proteomes" id="UP000465220"/>
    </source>
</evidence>
<comment type="caution">
    <text evidence="6">The sequence shown here is derived from an EMBL/GenBank/DDBJ whole genome shotgun (WGS) entry which is preliminary data.</text>
</comment>